<evidence type="ECO:0000256" key="7">
    <source>
        <dbReference type="ARBA" id="ARBA00034313"/>
    </source>
</evidence>
<reference evidence="9 10" key="1">
    <citation type="submission" date="2015-07" db="EMBL/GenBank/DDBJ databases">
        <title>Comparative genomics of the Sigatoka disease complex on banana suggests a link between parallel evolutionary changes in Pseudocercospora fijiensis and Pseudocercospora eumusae and increased virulence on the banana host.</title>
        <authorList>
            <person name="Chang T.-C."/>
            <person name="Salvucci A."/>
            <person name="Crous P.W."/>
            <person name="Stergiopoulos I."/>
        </authorList>
    </citation>
    <scope>NUCLEOTIDE SEQUENCE [LARGE SCALE GENOMIC DNA]</scope>
    <source>
        <strain evidence="9 10">CBS 114824</strain>
    </source>
</reference>
<evidence type="ECO:0000256" key="8">
    <source>
        <dbReference type="SAM" id="Phobius"/>
    </source>
</evidence>
<evidence type="ECO:0000256" key="2">
    <source>
        <dbReference type="ARBA" id="ARBA00022692"/>
    </source>
</evidence>
<dbReference type="InterPro" id="IPR013901">
    <property type="entry name" value="Anthrone_oxy"/>
</dbReference>
<dbReference type="PANTHER" id="PTHR35042:SF3">
    <property type="entry name" value="ANTHRONE OXYGENASE-RELATED"/>
    <property type="match status" value="1"/>
</dbReference>
<dbReference type="OrthoDB" id="5954308at2759"/>
<evidence type="ECO:0000256" key="6">
    <source>
        <dbReference type="ARBA" id="ARBA00023136"/>
    </source>
</evidence>
<keyword evidence="3 8" id="KW-1133">Transmembrane helix</keyword>
<dbReference type="AlphaFoldDB" id="A0A139H130"/>
<name>A0A139H130_9PEZI</name>
<dbReference type="STRING" id="321146.A0A139H130"/>
<keyword evidence="6 8" id="KW-0472">Membrane</keyword>
<feature type="transmembrane region" description="Helical" evidence="8">
    <location>
        <begin position="20"/>
        <end position="42"/>
    </location>
</feature>
<evidence type="ECO:0000313" key="10">
    <source>
        <dbReference type="Proteomes" id="UP000070133"/>
    </source>
</evidence>
<keyword evidence="10" id="KW-1185">Reference proteome</keyword>
<feature type="transmembrane region" description="Helical" evidence="8">
    <location>
        <begin position="62"/>
        <end position="81"/>
    </location>
</feature>
<feature type="transmembrane region" description="Helical" evidence="8">
    <location>
        <begin position="93"/>
        <end position="115"/>
    </location>
</feature>
<feature type="transmembrane region" description="Helical" evidence="8">
    <location>
        <begin position="142"/>
        <end position="165"/>
    </location>
</feature>
<evidence type="ECO:0000256" key="4">
    <source>
        <dbReference type="ARBA" id="ARBA00023002"/>
    </source>
</evidence>
<sequence>MKSDTQVRAPAPKVVKQATAVTLGAFLSGAMTCLSAVMIPVVLQTNTQAAQLLKQWALLYHYGHIIMPSLAILTTSLYAYIAYSKRAVGQQDWSTYATAGLSTIAIVPFTLIVMAPTNDTLFELLENDGNSLDTVQGLIVKWVWMHTVRSVFPMVGSILGFRGVLKECGL</sequence>
<dbReference type="GO" id="GO:0004497">
    <property type="term" value="F:monooxygenase activity"/>
    <property type="evidence" value="ECO:0007669"/>
    <property type="project" value="UniProtKB-KW"/>
</dbReference>
<protein>
    <recommendedName>
        <fullName evidence="11">DUF1772 domain-containing protein</fullName>
    </recommendedName>
</protein>
<evidence type="ECO:0000256" key="5">
    <source>
        <dbReference type="ARBA" id="ARBA00023033"/>
    </source>
</evidence>
<dbReference type="Pfam" id="PF08592">
    <property type="entry name" value="Anthrone_oxy"/>
    <property type="match status" value="1"/>
</dbReference>
<evidence type="ECO:0000256" key="1">
    <source>
        <dbReference type="ARBA" id="ARBA00004141"/>
    </source>
</evidence>
<keyword evidence="2 8" id="KW-0812">Transmembrane</keyword>
<comment type="subcellular location">
    <subcellularLocation>
        <location evidence="1">Membrane</location>
        <topology evidence="1">Multi-pass membrane protein</topology>
    </subcellularLocation>
</comment>
<organism evidence="9 10">
    <name type="scientific">Pseudocercospora eumusae</name>
    <dbReference type="NCBI Taxonomy" id="321146"/>
    <lineage>
        <taxon>Eukaryota</taxon>
        <taxon>Fungi</taxon>
        <taxon>Dikarya</taxon>
        <taxon>Ascomycota</taxon>
        <taxon>Pezizomycotina</taxon>
        <taxon>Dothideomycetes</taxon>
        <taxon>Dothideomycetidae</taxon>
        <taxon>Mycosphaerellales</taxon>
        <taxon>Mycosphaerellaceae</taxon>
        <taxon>Pseudocercospora</taxon>
    </lineage>
</organism>
<keyword evidence="4" id="KW-0560">Oxidoreductase</keyword>
<accession>A0A139H130</accession>
<dbReference type="PANTHER" id="PTHR35042">
    <property type="entry name" value="ANTHRONE OXYGENASE ENCC"/>
    <property type="match status" value="1"/>
</dbReference>
<comment type="similarity">
    <text evidence="7">Belongs to the anthrone oxygenase family.</text>
</comment>
<dbReference type="Proteomes" id="UP000070133">
    <property type="component" value="Unassembled WGS sequence"/>
</dbReference>
<dbReference type="EMBL" id="LFZN01000184">
    <property type="protein sequence ID" value="KXS96166.1"/>
    <property type="molecule type" value="Genomic_DNA"/>
</dbReference>
<gene>
    <name evidence="9" type="ORF">AC578_2681</name>
</gene>
<proteinExistence type="inferred from homology"/>
<keyword evidence="5" id="KW-0503">Monooxygenase</keyword>
<evidence type="ECO:0000313" key="9">
    <source>
        <dbReference type="EMBL" id="KXS96166.1"/>
    </source>
</evidence>
<comment type="caution">
    <text evidence="9">The sequence shown here is derived from an EMBL/GenBank/DDBJ whole genome shotgun (WGS) entry which is preliminary data.</text>
</comment>
<evidence type="ECO:0000256" key="3">
    <source>
        <dbReference type="ARBA" id="ARBA00022989"/>
    </source>
</evidence>
<dbReference type="GO" id="GO:0016020">
    <property type="term" value="C:membrane"/>
    <property type="evidence" value="ECO:0007669"/>
    <property type="project" value="UniProtKB-SubCell"/>
</dbReference>
<evidence type="ECO:0008006" key="11">
    <source>
        <dbReference type="Google" id="ProtNLM"/>
    </source>
</evidence>